<reference evidence="2" key="1">
    <citation type="journal article" date="2014" name="Int. J. Syst. Evol. Microbiol.">
        <title>Complete genome sequence of Corynebacterium casei LMG S-19264T (=DSM 44701T), isolated from a smear-ripened cheese.</title>
        <authorList>
            <consortium name="US DOE Joint Genome Institute (JGI-PGF)"/>
            <person name="Walter F."/>
            <person name="Albersmeier A."/>
            <person name="Kalinowski J."/>
            <person name="Ruckert C."/>
        </authorList>
    </citation>
    <scope>NUCLEOTIDE SEQUENCE</scope>
    <source>
        <strain evidence="2">CCM 7897</strain>
    </source>
</reference>
<evidence type="ECO:0000313" key="2">
    <source>
        <dbReference type="EMBL" id="GGF87160.1"/>
    </source>
</evidence>
<dbReference type="PROSITE" id="PS50234">
    <property type="entry name" value="VWFA"/>
    <property type="match status" value="1"/>
</dbReference>
<dbReference type="SUPFAM" id="SSF53300">
    <property type="entry name" value="vWA-like"/>
    <property type="match status" value="1"/>
</dbReference>
<dbReference type="AlphaFoldDB" id="A0A917CIT5"/>
<evidence type="ECO:0000313" key="3">
    <source>
        <dbReference type="Proteomes" id="UP000606044"/>
    </source>
</evidence>
<feature type="domain" description="VWFA" evidence="1">
    <location>
        <begin position="31"/>
        <end position="211"/>
    </location>
</feature>
<dbReference type="Gene3D" id="3.40.50.410">
    <property type="entry name" value="von Willebrand factor, type A domain"/>
    <property type="match status" value="1"/>
</dbReference>
<dbReference type="EMBL" id="BMCT01000012">
    <property type="protein sequence ID" value="GGF87160.1"/>
    <property type="molecule type" value="Genomic_DNA"/>
</dbReference>
<reference evidence="2" key="2">
    <citation type="submission" date="2020-09" db="EMBL/GenBank/DDBJ databases">
        <authorList>
            <person name="Sun Q."/>
            <person name="Sedlacek I."/>
        </authorList>
    </citation>
    <scope>NUCLEOTIDE SEQUENCE</scope>
    <source>
        <strain evidence="2">CCM 7897</strain>
    </source>
</reference>
<dbReference type="InterPro" id="IPR002035">
    <property type="entry name" value="VWF_A"/>
</dbReference>
<evidence type="ECO:0000259" key="1">
    <source>
        <dbReference type="PROSITE" id="PS50234"/>
    </source>
</evidence>
<keyword evidence="3" id="KW-1185">Reference proteome</keyword>
<sequence>MPVSSNTPSLSGAGPIPDIYTPDDNFAERVPCVLLLDGSASMNDGDKIGLLNAALAAFHLDLMADPVAAVSVRTKIIRFGDEAAESILDWCEAPLFHPPTLIGRGRTPLGSGLAMAMQDIAEEKASLRARGINIRRPWLFVLTDGTPTDNWEAAAARCRAAQERDAFLLWPIGVGPDANFEVLKQLTPDGFALEVEETRFRDLFRWLSDSMRATGPAAPASGSPALETAPDDLFIVRD</sequence>
<dbReference type="InterPro" id="IPR036465">
    <property type="entry name" value="vWFA_dom_sf"/>
</dbReference>
<accession>A0A917CIT5</accession>
<proteinExistence type="predicted"/>
<gene>
    <name evidence="2" type="ORF">GCM10007301_53780</name>
</gene>
<dbReference type="Proteomes" id="UP000606044">
    <property type="component" value="Unassembled WGS sequence"/>
</dbReference>
<comment type="caution">
    <text evidence="2">The sequence shown here is derived from an EMBL/GenBank/DDBJ whole genome shotgun (WGS) entry which is preliminary data.</text>
</comment>
<protein>
    <recommendedName>
        <fullName evidence="1">VWFA domain-containing protein</fullName>
    </recommendedName>
</protein>
<name>A0A917CIT5_9HYPH</name>
<organism evidence="2 3">
    <name type="scientific">Azorhizobium oxalatiphilum</name>
    <dbReference type="NCBI Taxonomy" id="980631"/>
    <lineage>
        <taxon>Bacteria</taxon>
        <taxon>Pseudomonadati</taxon>
        <taxon>Pseudomonadota</taxon>
        <taxon>Alphaproteobacteria</taxon>
        <taxon>Hyphomicrobiales</taxon>
        <taxon>Xanthobacteraceae</taxon>
        <taxon>Azorhizobium</taxon>
    </lineage>
</organism>